<accession>A0A9P0DMX6</accession>
<reference evidence="6" key="1">
    <citation type="submission" date="2022-01" db="EMBL/GenBank/DDBJ databases">
        <authorList>
            <person name="King R."/>
        </authorList>
    </citation>
    <scope>NUCLEOTIDE SEQUENCE</scope>
</reference>
<sequence>MSDKQKLSVFKLAHLNLRSIFTGFQEFVDIVQRYFVNDEFFDENKRDVAFLFIEGQNEASDEWMTNGEWYEYAQQFNAILFEVEHRYFGKSRPTENVSVENMKYMSTEQALADLAEFVVAMNKEHNLAEDVKWIAFAGANYGAFLRLKYPHLIHGAVSSSAPMLAVVDFQDYFKNIAEVLNETDVNCLSALQAGTAQMAERLKDKAGATNLTSLFQLCTPLEEVMDNEDDISSFFSILSDNFAVVAQFNKANRLSSRNTPLANITLDTLCNIMTDVSKQEIDRLASVNSLMLNAFGETCIDYSYSTLLNDMRNETWEAALGGRQEFYQFCNEYGYFQTSTLEVGFGDIPLKWYLKQCTDIFGSQFNETFVNRAIERTNVNYGGLDIKVSNVAFVNGSKDPWRTLGITNSTDEDAPAIFIQGAAHDANMYPSTDKDLPQLTEARTKIRGLIQSWLNQ</sequence>
<dbReference type="SUPFAM" id="SSF53474">
    <property type="entry name" value="alpha/beta-Hydrolases"/>
    <property type="match status" value="1"/>
</dbReference>
<dbReference type="OrthoDB" id="1735038at2759"/>
<name>A0A9P0DMX6_9CUCU</name>
<dbReference type="PANTHER" id="PTHR11010:SF117">
    <property type="entry name" value="SERINE PROTEASE 16"/>
    <property type="match status" value="1"/>
</dbReference>
<dbReference type="EMBL" id="OU892284">
    <property type="protein sequence ID" value="CAH1134824.1"/>
    <property type="molecule type" value="Genomic_DNA"/>
</dbReference>
<organism evidence="6 7">
    <name type="scientific">Ceutorhynchus assimilis</name>
    <name type="common">cabbage seed weevil</name>
    <dbReference type="NCBI Taxonomy" id="467358"/>
    <lineage>
        <taxon>Eukaryota</taxon>
        <taxon>Metazoa</taxon>
        <taxon>Ecdysozoa</taxon>
        <taxon>Arthropoda</taxon>
        <taxon>Hexapoda</taxon>
        <taxon>Insecta</taxon>
        <taxon>Pterygota</taxon>
        <taxon>Neoptera</taxon>
        <taxon>Endopterygota</taxon>
        <taxon>Coleoptera</taxon>
        <taxon>Polyphaga</taxon>
        <taxon>Cucujiformia</taxon>
        <taxon>Curculionidae</taxon>
        <taxon>Ceutorhynchinae</taxon>
        <taxon>Ceutorhynchus</taxon>
    </lineage>
</organism>
<evidence type="ECO:0000256" key="5">
    <source>
        <dbReference type="ARBA" id="ARBA00023180"/>
    </source>
</evidence>
<dbReference type="AlphaFoldDB" id="A0A9P0DMX6"/>
<evidence type="ECO:0000313" key="7">
    <source>
        <dbReference type="Proteomes" id="UP001152799"/>
    </source>
</evidence>
<dbReference type="GO" id="GO:0070008">
    <property type="term" value="F:serine-type exopeptidase activity"/>
    <property type="evidence" value="ECO:0007669"/>
    <property type="project" value="InterPro"/>
</dbReference>
<proteinExistence type="inferred from homology"/>
<protein>
    <submittedName>
        <fullName evidence="6">Uncharacterized protein</fullName>
    </submittedName>
</protein>
<keyword evidence="2" id="KW-0645">Protease</keyword>
<dbReference type="InterPro" id="IPR042269">
    <property type="entry name" value="Ser_carbopepase_S28_SKS"/>
</dbReference>
<evidence type="ECO:0000256" key="2">
    <source>
        <dbReference type="ARBA" id="ARBA00022670"/>
    </source>
</evidence>
<dbReference type="InterPro" id="IPR029058">
    <property type="entry name" value="AB_hydrolase_fold"/>
</dbReference>
<dbReference type="Pfam" id="PF05577">
    <property type="entry name" value="Peptidase_S28"/>
    <property type="match status" value="1"/>
</dbReference>
<evidence type="ECO:0000256" key="4">
    <source>
        <dbReference type="ARBA" id="ARBA00022801"/>
    </source>
</evidence>
<dbReference type="PANTHER" id="PTHR11010">
    <property type="entry name" value="PROTEASE S28 PRO-X CARBOXYPEPTIDASE-RELATED"/>
    <property type="match status" value="1"/>
</dbReference>
<comment type="similarity">
    <text evidence="1">Belongs to the peptidase S28 family.</text>
</comment>
<dbReference type="InterPro" id="IPR008758">
    <property type="entry name" value="Peptidase_S28"/>
</dbReference>
<keyword evidence="4" id="KW-0378">Hydrolase</keyword>
<evidence type="ECO:0000313" key="6">
    <source>
        <dbReference type="EMBL" id="CAH1134824.1"/>
    </source>
</evidence>
<dbReference type="Proteomes" id="UP001152799">
    <property type="component" value="Chromosome 8"/>
</dbReference>
<dbReference type="FunFam" id="1.20.120.980:FF:000003">
    <property type="entry name" value="Serine protease 16"/>
    <property type="match status" value="1"/>
</dbReference>
<evidence type="ECO:0000256" key="1">
    <source>
        <dbReference type="ARBA" id="ARBA00011079"/>
    </source>
</evidence>
<evidence type="ECO:0000256" key="3">
    <source>
        <dbReference type="ARBA" id="ARBA00022729"/>
    </source>
</evidence>
<dbReference type="GO" id="GO:0008239">
    <property type="term" value="F:dipeptidyl-peptidase activity"/>
    <property type="evidence" value="ECO:0007669"/>
    <property type="project" value="TreeGrafter"/>
</dbReference>
<keyword evidence="3" id="KW-0732">Signal</keyword>
<dbReference type="GO" id="GO:0006508">
    <property type="term" value="P:proteolysis"/>
    <property type="evidence" value="ECO:0007669"/>
    <property type="project" value="UniProtKB-KW"/>
</dbReference>
<dbReference type="Gene3D" id="1.20.120.980">
    <property type="entry name" value="Serine carboxypeptidase S28, SKS domain"/>
    <property type="match status" value="1"/>
</dbReference>
<keyword evidence="7" id="KW-1185">Reference proteome</keyword>
<keyword evidence="5" id="KW-0325">Glycoprotein</keyword>
<gene>
    <name evidence="6" type="ORF">CEUTPL_LOCUS13211</name>
</gene>
<dbReference type="Gene3D" id="3.40.50.1820">
    <property type="entry name" value="alpha/beta hydrolase"/>
    <property type="match status" value="1"/>
</dbReference>